<dbReference type="KEGG" id="vg:19738377"/>
<dbReference type="GeneID" id="19738377"/>
<reference evidence="2 4" key="1">
    <citation type="journal article" date="2014" name="Virus Res.">
        <title>Molecular characterization of the complete genome of falconid herpesvirus strain S-18.</title>
        <authorList>
            <person name="Spatz S.J."/>
            <person name="Volkening J.D."/>
            <person name="Ross T.A."/>
        </authorList>
    </citation>
    <scope>NUCLEOTIDE SEQUENCE [LARGE SCALE GENOMIC DNA]</scope>
    <source>
        <strain evidence="2">S-18</strain>
    </source>
</reference>
<evidence type="ECO:0000256" key="1">
    <source>
        <dbReference type="SAM" id="MobiDB-lite"/>
    </source>
</evidence>
<dbReference type="EMBL" id="KJ668231">
    <property type="protein sequence ID" value="AID52817.1"/>
    <property type="molecule type" value="Genomic_DNA"/>
</dbReference>
<evidence type="ECO:0000313" key="3">
    <source>
        <dbReference type="EMBL" id="AID52817.1"/>
    </source>
</evidence>
<dbReference type="GeneID" id="19738415"/>
<proteinExistence type="predicted"/>
<dbReference type="RefSeq" id="YP_009046611.1">
    <property type="nucleotide sequence ID" value="NC_024450.1"/>
</dbReference>
<sequence>MSAYSNRGGAAPVHIHYVSREPAGQRPPVGSLVKHTYANHRPAIFCFRLQPPPCVRSEKGGRGCPPSACTHHPTLPPISPSPTSRGRLPGGRRRAGRSVPYWAVVMAEIGG</sequence>
<evidence type="ECO:0000313" key="4">
    <source>
        <dbReference type="Proteomes" id="UP000146149"/>
    </source>
</evidence>
<dbReference type="EMBL" id="KJ668231">
    <property type="protein sequence ID" value="AID52779.1"/>
    <property type="molecule type" value="Genomic_DNA"/>
</dbReference>
<dbReference type="RefSeq" id="YP_009046573.1">
    <property type="nucleotide sequence ID" value="NC_024450.1"/>
</dbReference>
<name>A0A068EW32_9ALPH</name>
<feature type="region of interest" description="Disordered" evidence="1">
    <location>
        <begin position="57"/>
        <end position="94"/>
    </location>
</feature>
<accession>A0A068EW32</accession>
<dbReference type="KEGG" id="vg:19738415"/>
<evidence type="ECO:0000313" key="2">
    <source>
        <dbReference type="EMBL" id="AID52779.1"/>
    </source>
</evidence>
<gene>
    <name evidence="2" type="ORF">FaHV1S18_089</name>
    <name evidence="3" type="ORF">FaHV1S18_127</name>
</gene>
<organism evidence="2 4">
    <name type="scientific">Falconid herpesvirus 1</name>
    <dbReference type="NCBI Taxonomy" id="1510155"/>
    <lineage>
        <taxon>Viruses</taxon>
        <taxon>Duplodnaviria</taxon>
        <taxon>Heunggongvirae</taxon>
        <taxon>Peploviricota</taxon>
        <taxon>Herviviricetes</taxon>
        <taxon>Herpesvirales</taxon>
        <taxon>Orthoherpesviridae</taxon>
        <taxon>Alphaherpesvirinae</taxon>
        <taxon>Mardivirus</taxon>
        <taxon>Mardivirus columbidalpha1</taxon>
    </lineage>
</organism>
<dbReference type="Proteomes" id="UP000146149">
    <property type="component" value="Segment"/>
</dbReference>
<protein>
    <submittedName>
        <fullName evidence="2">Uncharacterized protein</fullName>
    </submittedName>
</protein>